<evidence type="ECO:0000313" key="11">
    <source>
        <dbReference type="Proteomes" id="UP000567179"/>
    </source>
</evidence>
<dbReference type="InterPro" id="IPR041938">
    <property type="entry name" value="Hist-Lys_N-MTase_N"/>
</dbReference>
<keyword evidence="5" id="KW-0808">Transferase</keyword>
<feature type="compositionally biased region" description="Basic residues" evidence="9">
    <location>
        <begin position="897"/>
        <end position="909"/>
    </location>
</feature>
<evidence type="ECO:0000256" key="8">
    <source>
        <dbReference type="ARBA" id="ARBA00023242"/>
    </source>
</evidence>
<feature type="compositionally biased region" description="Low complexity" evidence="9">
    <location>
        <begin position="1014"/>
        <end position="1024"/>
    </location>
</feature>
<evidence type="ECO:0000256" key="3">
    <source>
        <dbReference type="ARBA" id="ARBA00022454"/>
    </source>
</evidence>
<dbReference type="GO" id="GO:0005694">
    <property type="term" value="C:chromosome"/>
    <property type="evidence" value="ECO:0007669"/>
    <property type="project" value="UniProtKB-SubCell"/>
</dbReference>
<feature type="compositionally biased region" description="Acidic residues" evidence="9">
    <location>
        <begin position="1049"/>
        <end position="1060"/>
    </location>
</feature>
<dbReference type="GO" id="GO:0005634">
    <property type="term" value="C:nucleus"/>
    <property type="evidence" value="ECO:0007669"/>
    <property type="project" value="UniProtKB-SubCell"/>
</dbReference>
<feature type="region of interest" description="Disordered" evidence="9">
    <location>
        <begin position="784"/>
        <end position="1088"/>
    </location>
</feature>
<feature type="region of interest" description="Disordered" evidence="9">
    <location>
        <begin position="1111"/>
        <end position="1138"/>
    </location>
</feature>
<feature type="compositionally biased region" description="Basic and acidic residues" evidence="9">
    <location>
        <begin position="670"/>
        <end position="679"/>
    </location>
</feature>
<evidence type="ECO:0000256" key="6">
    <source>
        <dbReference type="ARBA" id="ARBA00022691"/>
    </source>
</evidence>
<feature type="compositionally biased region" description="Low complexity" evidence="9">
    <location>
        <begin position="832"/>
        <end position="864"/>
    </location>
</feature>
<evidence type="ECO:0000256" key="5">
    <source>
        <dbReference type="ARBA" id="ARBA00022679"/>
    </source>
</evidence>
<feature type="compositionally biased region" description="Low complexity" evidence="9">
    <location>
        <begin position="490"/>
        <end position="504"/>
    </location>
</feature>
<dbReference type="EMBL" id="JAACJJ010000028">
    <property type="protein sequence ID" value="KAF5321207.1"/>
    <property type="molecule type" value="Genomic_DNA"/>
</dbReference>
<feature type="region of interest" description="Disordered" evidence="9">
    <location>
        <begin position="573"/>
        <end position="715"/>
    </location>
</feature>
<feature type="region of interest" description="Disordered" evidence="9">
    <location>
        <begin position="336"/>
        <end position="560"/>
    </location>
</feature>
<feature type="compositionally biased region" description="Basic and acidic residues" evidence="9">
    <location>
        <begin position="1029"/>
        <end position="1048"/>
    </location>
</feature>
<feature type="compositionally biased region" description="Acidic residues" evidence="9">
    <location>
        <begin position="423"/>
        <end position="435"/>
    </location>
</feature>
<dbReference type="OrthoDB" id="6627536at2759"/>
<feature type="compositionally biased region" description="Basic and acidic residues" evidence="9">
    <location>
        <begin position="583"/>
        <end position="596"/>
    </location>
</feature>
<feature type="compositionally biased region" description="Low complexity" evidence="9">
    <location>
        <begin position="949"/>
        <end position="960"/>
    </location>
</feature>
<dbReference type="InterPro" id="IPR039977">
    <property type="entry name" value="Suv4-20/Set9"/>
</dbReference>
<comment type="subcellular location">
    <subcellularLocation>
        <location evidence="2">Chromosome</location>
    </subcellularLocation>
    <subcellularLocation>
        <location evidence="1">Nucleus</location>
    </subcellularLocation>
</comment>
<feature type="compositionally biased region" description="Low complexity" evidence="9">
    <location>
        <begin position="518"/>
        <end position="541"/>
    </location>
</feature>
<feature type="compositionally biased region" description="Low complexity" evidence="9">
    <location>
        <begin position="359"/>
        <end position="389"/>
    </location>
</feature>
<dbReference type="PANTHER" id="PTHR12977:SF4">
    <property type="entry name" value="HISTONE-LYSINE N-METHYLTRANSFERASE KMT5B"/>
    <property type="match status" value="1"/>
</dbReference>
<feature type="compositionally biased region" description="Low complexity" evidence="9">
    <location>
        <begin position="650"/>
        <end position="662"/>
    </location>
</feature>
<feature type="compositionally biased region" description="Polar residues" evidence="9">
    <location>
        <begin position="469"/>
        <end position="483"/>
    </location>
</feature>
<accession>A0A8H5F2I6</accession>
<feature type="compositionally biased region" description="Acidic residues" evidence="9">
    <location>
        <begin position="757"/>
        <end position="768"/>
    </location>
</feature>
<gene>
    <name evidence="10" type="ORF">D9619_001885</name>
</gene>
<evidence type="ECO:0000256" key="2">
    <source>
        <dbReference type="ARBA" id="ARBA00004286"/>
    </source>
</evidence>
<organism evidence="10 11">
    <name type="scientific">Psilocybe cf. subviscida</name>
    <dbReference type="NCBI Taxonomy" id="2480587"/>
    <lineage>
        <taxon>Eukaryota</taxon>
        <taxon>Fungi</taxon>
        <taxon>Dikarya</taxon>
        <taxon>Basidiomycota</taxon>
        <taxon>Agaricomycotina</taxon>
        <taxon>Agaricomycetes</taxon>
        <taxon>Agaricomycetidae</taxon>
        <taxon>Agaricales</taxon>
        <taxon>Agaricineae</taxon>
        <taxon>Strophariaceae</taxon>
        <taxon>Psilocybe</taxon>
    </lineage>
</organism>
<evidence type="ECO:0000313" key="10">
    <source>
        <dbReference type="EMBL" id="KAF5321207.1"/>
    </source>
</evidence>
<keyword evidence="3" id="KW-0158">Chromosome</keyword>
<proteinExistence type="predicted"/>
<dbReference type="PANTHER" id="PTHR12977">
    <property type="entry name" value="SUPPRESSOR OF VARIEGATION 4-20-RELATED"/>
    <property type="match status" value="1"/>
</dbReference>
<comment type="caution">
    <text evidence="10">The sequence shown here is derived from an EMBL/GenBank/DDBJ whole genome shotgun (WGS) entry which is preliminary data.</text>
</comment>
<dbReference type="GO" id="GO:0042799">
    <property type="term" value="F:histone H4K20 methyltransferase activity"/>
    <property type="evidence" value="ECO:0007669"/>
    <property type="project" value="TreeGrafter"/>
</dbReference>
<sequence>MPPLPSSSSRSTAIEWRPTKVMNMRDLSKDDDFLSHLLVEKLGTGDVPLLVHKMDASRRLPKTDATDLMKIVRRLVVAKGLLPNVVRQAVNELLELPSIRYYLKSFTQKQINAFATHASRYFELYHPSGVIEIAHTSRYSHKTGKSELCILATRPLAVGAVISELKGSMANLTDEEDRELKRTDLRNCDIRRDFSVIHSKSMKKNHLFLGPARFVNVSLSSRTFSHREQTAQGLTSNLLLILSSFLGSRTTHSMTVITIVNCSAKGGTSHLGSSGLLPSARKSQPTTVTDIVRLIAVPVPLTPRDYSRSASFFTSSPPVGKKNKDCLCETCEKNGKGGYAPERQQLPQQPQHGEDGHADAGAGDSSSDSDSNSNSDSDSDSDSSSSSSDSENDQAKKPLLNINERRTRRGVYAVTRPAANNSDDSDDEDEEDEVEATVVGSGSGSQASGSATVTAGATEMMMEIDGVSDLTSLAASTPPSNFASPPPNHPLNSVSSLSSLSRVSTPATRSLQGEPRYSSSLTELTATTEWSTPAKSTHTTPTPAPAPAPQPFRSIISTRSQSASVSVAVAAKIAKAPGKKNANKKDKDAATPKSEAEGEAEQEEKPFQRRLTRSVSALLVTDAKGKGKGKGKALPKGVSALLNGRGKGKATGTGTSTPVSTPGGRGSARIKKEEVDARLGKGSRASAPAAVDPVKPAEPPKPQVPRGADGKPLPTCKTCKNVLPVISVDHKVVWGLGVGLGDSKKKRRATRSSGRDEESDSGEEEEDDHCPRCMRHYAIYQLHWPMRMPRGGFDRAEREKYESATPRREDTPEVTSKKVTVKGLSVLDRKLAAAASSKGKSGSGKATVSASASAKHASASAAANSKKRARAVKEEEEESDPEEEEESTDEEDERVRARAQGRRPMKRRKTDPTPIASGSRPKVTRTYTTLSGRPHVTRTYVSVAKRLRSPLPSSKSSPAESPKRKRGRPRLMAPTVVRRSVRANSRSEDGSEVGVVSQPRSINGRFGRKNRTGSYSASASASQSPNKRRLTDRDERAAAREKRSREMEMDVDGEEGDKDADEVATRVSEERAVRRGANPAGGGFHGTRLSFNPNPMRYAMRAWAGNVRLEEHGSCSSDDDDDDEKHPETPEDAQSVDVAAIADSSPADDDDAGAEDELPVFIPSSDFMRRASLTCGPSPMALARKRWNSQITTPKKVVGRSFAENDEVPVIPSTHSEHSASPLVPFHVTLTPDDGKHPRRLRLNYPALNAAGPTAPLPKSAAFPTISADSTPALINAGWTDSDLSDMSEV</sequence>
<evidence type="ECO:0000256" key="7">
    <source>
        <dbReference type="ARBA" id="ARBA00022853"/>
    </source>
</evidence>
<reference evidence="10 11" key="1">
    <citation type="journal article" date="2020" name="ISME J.">
        <title>Uncovering the hidden diversity of litter-decomposition mechanisms in mushroom-forming fungi.</title>
        <authorList>
            <person name="Floudas D."/>
            <person name="Bentzer J."/>
            <person name="Ahren D."/>
            <person name="Johansson T."/>
            <person name="Persson P."/>
            <person name="Tunlid A."/>
        </authorList>
    </citation>
    <scope>NUCLEOTIDE SEQUENCE [LARGE SCALE GENOMIC DNA]</scope>
    <source>
        <strain evidence="10 11">CBS 101986</strain>
    </source>
</reference>
<evidence type="ECO:0000256" key="1">
    <source>
        <dbReference type="ARBA" id="ARBA00004123"/>
    </source>
</evidence>
<protein>
    <submittedName>
        <fullName evidence="10">Uncharacterized protein</fullName>
    </submittedName>
</protein>
<feature type="region of interest" description="Disordered" evidence="9">
    <location>
        <begin position="737"/>
        <end position="772"/>
    </location>
</feature>
<feature type="compositionally biased region" description="Basic and acidic residues" evidence="9">
    <location>
        <begin position="792"/>
        <end position="811"/>
    </location>
</feature>
<feature type="compositionally biased region" description="Low complexity" evidence="9">
    <location>
        <begin position="436"/>
        <end position="458"/>
    </location>
</feature>
<dbReference type="GO" id="GO:0032259">
    <property type="term" value="P:methylation"/>
    <property type="evidence" value="ECO:0007669"/>
    <property type="project" value="UniProtKB-KW"/>
</dbReference>
<evidence type="ECO:0000256" key="4">
    <source>
        <dbReference type="ARBA" id="ARBA00022603"/>
    </source>
</evidence>
<feature type="compositionally biased region" description="Acidic residues" evidence="9">
    <location>
        <begin position="874"/>
        <end position="892"/>
    </location>
</feature>
<evidence type="ECO:0000256" key="9">
    <source>
        <dbReference type="SAM" id="MobiDB-lite"/>
    </source>
</evidence>
<keyword evidence="7" id="KW-0156">Chromatin regulator</keyword>
<dbReference type="Proteomes" id="UP000567179">
    <property type="component" value="Unassembled WGS sequence"/>
</dbReference>
<dbReference type="InterPro" id="IPR046341">
    <property type="entry name" value="SET_dom_sf"/>
</dbReference>
<dbReference type="Gene3D" id="2.170.270.10">
    <property type="entry name" value="SET domain"/>
    <property type="match status" value="1"/>
</dbReference>
<keyword evidence="11" id="KW-1185">Reference proteome</keyword>
<keyword evidence="4" id="KW-0489">Methyltransferase</keyword>
<keyword evidence="8" id="KW-0539">Nucleus</keyword>
<dbReference type="Gene3D" id="1.10.10.1700">
    <property type="entry name" value="Histone-lysine N-methyltransferase"/>
    <property type="match status" value="1"/>
</dbReference>
<name>A0A8H5F2I6_9AGAR</name>
<keyword evidence="6" id="KW-0949">S-adenosyl-L-methionine</keyword>
<feature type="compositionally biased region" description="Basic and acidic residues" evidence="9">
    <location>
        <begin position="1061"/>
        <end position="1073"/>
    </location>
</feature>